<evidence type="ECO:0000256" key="1">
    <source>
        <dbReference type="SAM" id="SignalP"/>
    </source>
</evidence>
<organism evidence="2 3">
    <name type="scientific">Pseudooceanicola atlanticus</name>
    <dbReference type="NCBI Taxonomy" id="1461694"/>
    <lineage>
        <taxon>Bacteria</taxon>
        <taxon>Pseudomonadati</taxon>
        <taxon>Pseudomonadota</taxon>
        <taxon>Alphaproteobacteria</taxon>
        <taxon>Rhodobacterales</taxon>
        <taxon>Paracoccaceae</taxon>
        <taxon>Pseudooceanicola</taxon>
    </lineage>
</organism>
<gene>
    <name evidence="2" type="ORF">ATO9_07565</name>
</gene>
<keyword evidence="3" id="KW-1185">Reference proteome</keyword>
<reference evidence="2 3" key="1">
    <citation type="journal article" date="2015" name="Antonie Van Leeuwenhoek">
        <title>Pseudooceanicola atlanticus gen. nov. sp. nov., isolated from surface seawater of the Atlantic Ocean and reclassification of Oceanicola batsensis, Oceanicola marinus, Oceanicola nitratireducens, Oceanicola nanhaiensis, Oceanicola antarcticus and Oceanicola flagellatus, as Pseudooceanicola batsensis comb. nov., Pseudooceanicola marinus comb. nov., Pseudooceanicola nitratireducens comb. nov., Pseudooceanicola nanhaiensis comb. nov., Pseudooceanicola antarcticus comb. nov., and Pseudooceanicola flagellatus comb. nov.</title>
        <authorList>
            <person name="Lai Q."/>
            <person name="Li G."/>
            <person name="Liu X."/>
            <person name="Du Y."/>
            <person name="Sun F."/>
            <person name="Shao Z."/>
        </authorList>
    </citation>
    <scope>NUCLEOTIDE SEQUENCE [LARGE SCALE GENOMIC DNA]</scope>
    <source>
        <strain evidence="2 3">22II-s11g</strain>
    </source>
</reference>
<evidence type="ECO:0000313" key="2">
    <source>
        <dbReference type="EMBL" id="KGM49858.1"/>
    </source>
</evidence>
<sequence length="116" mass="12730">MIRATILTFALAMPALADAPEIVGAKAHRSGMGWKISVTLLHGDEGWDHFADGWEVLDAAGDRLGIRELMHPHVDEQPFTRSLSSVMIPDGANKVIIRARCSKSGWGADEYILYLD</sequence>
<dbReference type="OrthoDB" id="573055at2"/>
<evidence type="ECO:0000313" key="3">
    <source>
        <dbReference type="Proteomes" id="UP000030004"/>
    </source>
</evidence>
<dbReference type="eggNOG" id="ENOG5032S0I">
    <property type="taxonomic scope" value="Bacteria"/>
</dbReference>
<name>A0A0A0EIF7_9RHOB</name>
<feature type="signal peptide" evidence="1">
    <location>
        <begin position="1"/>
        <end position="19"/>
    </location>
</feature>
<feature type="chain" id="PRO_5001962212" evidence="1">
    <location>
        <begin position="20"/>
        <end position="116"/>
    </location>
</feature>
<dbReference type="STRING" id="1461694.ATO9_07565"/>
<dbReference type="Proteomes" id="UP000030004">
    <property type="component" value="Unassembled WGS sequence"/>
</dbReference>
<dbReference type="EMBL" id="AQQX01000002">
    <property type="protein sequence ID" value="KGM49858.1"/>
    <property type="molecule type" value="Genomic_DNA"/>
</dbReference>
<dbReference type="AlphaFoldDB" id="A0A0A0EIF7"/>
<keyword evidence="1" id="KW-0732">Signal</keyword>
<dbReference type="RefSeq" id="WP_043747258.1">
    <property type="nucleotide sequence ID" value="NZ_AQQX01000002.1"/>
</dbReference>
<accession>A0A0A0EIF7</accession>
<comment type="caution">
    <text evidence="2">The sequence shown here is derived from an EMBL/GenBank/DDBJ whole genome shotgun (WGS) entry which is preliminary data.</text>
</comment>
<proteinExistence type="predicted"/>
<protein>
    <submittedName>
        <fullName evidence="2">Uncharacterized protein</fullName>
    </submittedName>
</protein>